<sequence length="448" mass="51020">MQLFEDFKILFEQPNWKNDLELGLIDSILDKHPHIISTLGEGISDSNNKKIFGRKDTPSIEQIVRAGIYKELKGLDYRELEYHQEDSRIAALFIKIDPLRPYSFQLYQKYISRIKPEKLSEVLVELNKIAINEGLEDLEKIRQDTTTIETNIHHPTNNSLIWDCIRKSNSHLSKLSGEVGGLSYRDYTKGAKKAYFKINNTASKDKKAQLFMKQLQTFTKCINQVSNVIKKKGICVSIEAMAYTCLLEGLLPIMKQVYDISFRKEVKGEKVPSSEKIFSIFERHTDIIVKGSRDIIFGHKINLTSGKSNLILDCYIERGNLADSKLYAPTLGRVIENYGTVPRDSAVDGGFASKANIEHSIEMGLVNVVFNKVVGSMKNQVSSSNMETRLKKWRSGIEANISNLKRGFNIHRCNWKGWVNFQSKVLWSVLAYNIRVMSNLLAGQLKAT</sequence>
<dbReference type="InterPro" id="IPR002559">
    <property type="entry name" value="Transposase_11"/>
</dbReference>
<organism evidence="2">
    <name type="scientific">hydrothermal vent metagenome</name>
    <dbReference type="NCBI Taxonomy" id="652676"/>
    <lineage>
        <taxon>unclassified sequences</taxon>
        <taxon>metagenomes</taxon>
        <taxon>ecological metagenomes</taxon>
    </lineage>
</organism>
<dbReference type="GO" id="GO:0003677">
    <property type="term" value="F:DNA binding"/>
    <property type="evidence" value="ECO:0007669"/>
    <property type="project" value="InterPro"/>
</dbReference>
<dbReference type="GO" id="GO:0004803">
    <property type="term" value="F:transposase activity"/>
    <property type="evidence" value="ECO:0007669"/>
    <property type="project" value="InterPro"/>
</dbReference>
<name>A0A3B0UAE1_9ZZZZ</name>
<dbReference type="GO" id="GO:0006313">
    <property type="term" value="P:DNA transposition"/>
    <property type="evidence" value="ECO:0007669"/>
    <property type="project" value="InterPro"/>
</dbReference>
<protein>
    <recommendedName>
        <fullName evidence="1">Transposase IS4-like domain-containing protein</fullName>
    </recommendedName>
</protein>
<proteinExistence type="predicted"/>
<evidence type="ECO:0000313" key="2">
    <source>
        <dbReference type="EMBL" id="VAW23452.1"/>
    </source>
</evidence>
<reference evidence="2" key="1">
    <citation type="submission" date="2018-06" db="EMBL/GenBank/DDBJ databases">
        <authorList>
            <person name="Zhirakovskaya E."/>
        </authorList>
    </citation>
    <scope>NUCLEOTIDE SEQUENCE</scope>
</reference>
<accession>A0A3B0UAE1</accession>
<gene>
    <name evidence="2" type="ORF">MNBD_BACTEROID01-2821</name>
</gene>
<dbReference type="Pfam" id="PF01609">
    <property type="entry name" value="DDE_Tnp_1"/>
    <property type="match status" value="1"/>
</dbReference>
<dbReference type="AlphaFoldDB" id="A0A3B0UAE1"/>
<evidence type="ECO:0000259" key="1">
    <source>
        <dbReference type="Pfam" id="PF01609"/>
    </source>
</evidence>
<feature type="domain" description="Transposase IS4-like" evidence="1">
    <location>
        <begin position="302"/>
        <end position="434"/>
    </location>
</feature>
<dbReference type="EMBL" id="UOEP01000195">
    <property type="protein sequence ID" value="VAW23452.1"/>
    <property type="molecule type" value="Genomic_DNA"/>
</dbReference>
<dbReference type="NCBIfam" id="NF033593">
    <property type="entry name" value="transpos_ISNCY_1"/>
    <property type="match status" value="1"/>
</dbReference>